<proteinExistence type="inferred from homology"/>
<dbReference type="InterPro" id="IPR042178">
    <property type="entry name" value="Serpin_sf_1"/>
</dbReference>
<evidence type="ECO:0000259" key="3">
    <source>
        <dbReference type="SMART" id="SM00093"/>
    </source>
</evidence>
<dbReference type="FunCoup" id="A0A3R7GAJ7">
    <property type="interactions" value="13"/>
</dbReference>
<dbReference type="AlphaFoldDB" id="A0A3R7GAJ7"/>
<feature type="domain" description="Serpin" evidence="3">
    <location>
        <begin position="1"/>
        <end position="349"/>
    </location>
</feature>
<reference evidence="4 5" key="2">
    <citation type="journal article" date="2021" name="Genomics">
        <title>High-quality reference genome for Clonorchis sinensis.</title>
        <authorList>
            <person name="Young N.D."/>
            <person name="Stroehlein A.J."/>
            <person name="Kinkar L."/>
            <person name="Wang T."/>
            <person name="Sohn W.M."/>
            <person name="Chang B.C.H."/>
            <person name="Kaur P."/>
            <person name="Weisz D."/>
            <person name="Dudchenko O."/>
            <person name="Aiden E.L."/>
            <person name="Korhonen P.K."/>
            <person name="Gasser R.B."/>
        </authorList>
    </citation>
    <scope>NUCLEOTIDE SEQUENCE [LARGE SCALE GENOMIC DNA]</scope>
    <source>
        <strain evidence="4">Cs-k2</strain>
    </source>
</reference>
<dbReference type="PANTHER" id="PTHR11461">
    <property type="entry name" value="SERINE PROTEASE INHIBITOR, SERPIN"/>
    <property type="match status" value="1"/>
</dbReference>
<dbReference type="GO" id="GO:0004867">
    <property type="term" value="F:serine-type endopeptidase inhibitor activity"/>
    <property type="evidence" value="ECO:0007669"/>
    <property type="project" value="InterPro"/>
</dbReference>
<dbReference type="InterPro" id="IPR000215">
    <property type="entry name" value="Serpin_fam"/>
</dbReference>
<gene>
    <name evidence="4" type="ORF">CSKR_106510</name>
</gene>
<keyword evidence="5" id="KW-1185">Reference proteome</keyword>
<dbReference type="InParanoid" id="A0A3R7GAJ7"/>
<evidence type="ECO:0000313" key="4">
    <source>
        <dbReference type="EMBL" id="KAG5455190.1"/>
    </source>
</evidence>
<dbReference type="STRING" id="79923.A0A3R7GAJ7"/>
<dbReference type="GO" id="GO:0005615">
    <property type="term" value="C:extracellular space"/>
    <property type="evidence" value="ECO:0007669"/>
    <property type="project" value="InterPro"/>
</dbReference>
<dbReference type="InterPro" id="IPR023796">
    <property type="entry name" value="Serpin_dom"/>
</dbReference>
<organism evidence="4 5">
    <name type="scientific">Clonorchis sinensis</name>
    <name type="common">Chinese liver fluke</name>
    <dbReference type="NCBI Taxonomy" id="79923"/>
    <lineage>
        <taxon>Eukaryota</taxon>
        <taxon>Metazoa</taxon>
        <taxon>Spiralia</taxon>
        <taxon>Lophotrochozoa</taxon>
        <taxon>Platyhelminthes</taxon>
        <taxon>Trematoda</taxon>
        <taxon>Digenea</taxon>
        <taxon>Opisthorchiida</taxon>
        <taxon>Opisthorchiata</taxon>
        <taxon>Opisthorchiidae</taxon>
        <taxon>Clonorchis</taxon>
    </lineage>
</organism>
<dbReference type="Gene3D" id="2.30.39.10">
    <property type="entry name" value="Alpha-1-antitrypsin, domain 1"/>
    <property type="match status" value="1"/>
</dbReference>
<dbReference type="SMART" id="SM00093">
    <property type="entry name" value="SERPIN"/>
    <property type="match status" value="1"/>
</dbReference>
<evidence type="ECO:0000256" key="1">
    <source>
        <dbReference type="ARBA" id="ARBA00009500"/>
    </source>
</evidence>
<reference evidence="4 5" key="1">
    <citation type="journal article" date="2018" name="Biotechnol. Adv.">
        <title>Improved genomic resources and new bioinformatic workflow for the carcinogenic parasite Clonorchis sinensis: Biotechnological implications.</title>
        <authorList>
            <person name="Wang D."/>
            <person name="Korhonen P.K."/>
            <person name="Gasser R.B."/>
            <person name="Young N.D."/>
        </authorList>
    </citation>
    <scope>NUCLEOTIDE SEQUENCE [LARGE SCALE GENOMIC DNA]</scope>
    <source>
        <strain evidence="4">Cs-k2</strain>
    </source>
</reference>
<protein>
    <submittedName>
        <fullName evidence="4">Serpin B6</fullName>
    </submittedName>
</protein>
<dbReference type="InterPro" id="IPR042185">
    <property type="entry name" value="Serpin_sf_2"/>
</dbReference>
<dbReference type="Gene3D" id="3.30.497.10">
    <property type="entry name" value="Antithrombin, subunit I, domain 2"/>
    <property type="match status" value="1"/>
</dbReference>
<dbReference type="InterPro" id="IPR036186">
    <property type="entry name" value="Serpin_sf"/>
</dbReference>
<dbReference type="Pfam" id="PF00079">
    <property type="entry name" value="Serpin"/>
    <property type="match status" value="1"/>
</dbReference>
<evidence type="ECO:0000313" key="5">
    <source>
        <dbReference type="Proteomes" id="UP000286415"/>
    </source>
</evidence>
<dbReference type="PANTHER" id="PTHR11461:SF211">
    <property type="entry name" value="GH10112P-RELATED"/>
    <property type="match status" value="1"/>
</dbReference>
<dbReference type="EMBL" id="NIRI02000005">
    <property type="protein sequence ID" value="KAG5455190.1"/>
    <property type="molecule type" value="Genomic_DNA"/>
</dbReference>
<name>A0A3R7GAJ7_CLOSI</name>
<dbReference type="OrthoDB" id="671595at2759"/>
<dbReference type="Proteomes" id="UP000286415">
    <property type="component" value="Unassembled WGS sequence"/>
</dbReference>
<accession>A0A3R7GAJ7</accession>
<evidence type="ECO:0000256" key="2">
    <source>
        <dbReference type="RuleBase" id="RU000411"/>
    </source>
</evidence>
<sequence length="352" mass="39566">MSIYAASLLVMAGADGETLRELQRLLRIPDRLCPDDVHSAFGPMILNYFKGSAEMDLALANRLFLLRPIEILPDYTNQVEACYESSVELIAALLDPEAQRYHMNTWVSKNTKDKIKELLPCGSVDNNTVLAIINALYFRGTWVKPFDKMATCESDFYCLNGEIMKVQMMFKKTYFPVASFKELDCVGIKLPFQSNGLNCRWDMLVLLPNERTGLSKLLSQLRAPSKIASVLSETFVEQEVHLNLPKFKFSEGEPLDVKEVFENCGVKQLFGAGADLSKLSKFKIFVSDALHKSILELDEEGATAAAATYFRMAKSASFNFVKMRVEHPFVVALICDSKLPAFIGHVVKPEYK</sequence>
<comment type="caution">
    <text evidence="4">The sequence shown here is derived from an EMBL/GenBank/DDBJ whole genome shotgun (WGS) entry which is preliminary data.</text>
</comment>
<dbReference type="SUPFAM" id="SSF56574">
    <property type="entry name" value="Serpins"/>
    <property type="match status" value="1"/>
</dbReference>
<comment type="similarity">
    <text evidence="1 2">Belongs to the serpin family.</text>
</comment>